<feature type="transmembrane region" description="Helical" evidence="1">
    <location>
        <begin position="29"/>
        <end position="52"/>
    </location>
</feature>
<keyword evidence="3" id="KW-1185">Reference proteome</keyword>
<dbReference type="AlphaFoldDB" id="A0A6F8T1F3"/>
<organism evidence="2 3">
    <name type="scientific">Legionella antarctica</name>
    <dbReference type="NCBI Taxonomy" id="2708020"/>
    <lineage>
        <taxon>Bacteria</taxon>
        <taxon>Pseudomonadati</taxon>
        <taxon>Pseudomonadota</taxon>
        <taxon>Gammaproteobacteria</taxon>
        <taxon>Legionellales</taxon>
        <taxon>Legionellaceae</taxon>
        <taxon>Legionella</taxon>
    </lineage>
</organism>
<proteinExistence type="predicted"/>
<feature type="transmembrane region" description="Helical" evidence="1">
    <location>
        <begin position="7"/>
        <end position="23"/>
    </location>
</feature>
<dbReference type="KEGG" id="lant:TUM19329_05790"/>
<accession>A0A6F8T1F3</accession>
<evidence type="ECO:0008006" key="4">
    <source>
        <dbReference type="Google" id="ProtNLM"/>
    </source>
</evidence>
<evidence type="ECO:0000313" key="3">
    <source>
        <dbReference type="Proteomes" id="UP000502894"/>
    </source>
</evidence>
<gene>
    <name evidence="2" type="ORF">TUM19329_05790</name>
</gene>
<evidence type="ECO:0000256" key="1">
    <source>
        <dbReference type="SAM" id="Phobius"/>
    </source>
</evidence>
<keyword evidence="1" id="KW-0472">Membrane</keyword>
<keyword evidence="1" id="KW-1133">Transmembrane helix</keyword>
<sequence>MTYLRRLIAMFFAVTVLPLRSLYHSLEFGIAALCVGAVSLIGAPVLAAYLFYRGGFSWPVNLLLNLFVVFPGAAVLVSLGLVVAASYLAYTTVVNTFKVAWVGLKNGFNDGMEGFWRTWNNQSSPLDLVSNHLRAYSNRVGVENQINNEDDFSELYLSIEREPMDKAELNELDPMSLLDASSKMPQAPDLQDSTNKLLSFEEEKGAEDLINECSALTLPLSSGLKEQVRLLATRTDNYKQLYKYMSQVQKALTANDLSEVEDQLIVGLEVTNPIIVMKQYQTANSRWHCVPANSYISDKENFLTWLKEKSTHPLNNDVLKKPTPYEGNPARYRWGLLTTNNCFLVQELHEGASIVRDLLSTLPAQLNAAKENTSSPGSSSHALFGRGLSQKNQEQPVGDQVVEFNLFNQRGLV</sequence>
<feature type="transmembrane region" description="Helical" evidence="1">
    <location>
        <begin position="64"/>
        <end position="90"/>
    </location>
</feature>
<evidence type="ECO:0000313" key="2">
    <source>
        <dbReference type="EMBL" id="BCA94218.1"/>
    </source>
</evidence>
<dbReference type="Proteomes" id="UP000502894">
    <property type="component" value="Chromosome"/>
</dbReference>
<name>A0A6F8T1F3_9GAMM</name>
<reference evidence="2" key="1">
    <citation type="journal article" date="2020" name="Microbiol. Resour. Announc.">
        <title>Complete Genome Sequence of Novel Psychrotolerant Legionella Strain TUM19329, Isolated from Antarctic Lake Sediment.</title>
        <authorList>
            <person name="Shimada S."/>
            <person name="Nakai R."/>
            <person name="Aoki K."/>
            <person name="Shimoeda N."/>
            <person name="Ohno G."/>
            <person name="Miyazaki Y."/>
            <person name="Kudoh S."/>
            <person name="Imura S."/>
            <person name="Watanabe K."/>
            <person name="Ishii Y."/>
            <person name="Tateda K."/>
        </authorList>
    </citation>
    <scope>NUCLEOTIDE SEQUENCE [LARGE SCALE GENOMIC DNA]</scope>
    <source>
        <strain evidence="2">TUM19329</strain>
    </source>
</reference>
<keyword evidence="1" id="KW-0812">Transmembrane</keyword>
<dbReference type="RefSeq" id="WP_173236183.1">
    <property type="nucleotide sequence ID" value="NZ_AP022839.1"/>
</dbReference>
<protein>
    <recommendedName>
        <fullName evidence="4">Coiled coil protein</fullName>
    </recommendedName>
</protein>
<dbReference type="EMBL" id="AP022839">
    <property type="protein sequence ID" value="BCA94218.1"/>
    <property type="molecule type" value="Genomic_DNA"/>
</dbReference>